<dbReference type="Gene3D" id="3.40.50.920">
    <property type="match status" value="1"/>
</dbReference>
<dbReference type="Pfam" id="PF02779">
    <property type="entry name" value="Transket_pyr"/>
    <property type="match status" value="1"/>
</dbReference>
<dbReference type="EC" id="1.2.4.4" evidence="5"/>
<dbReference type="GO" id="GO:0003863">
    <property type="term" value="F:branched-chain 2-oxo acid dehydrogenase activity"/>
    <property type="evidence" value="ECO:0007669"/>
    <property type="project" value="UniProtKB-EC"/>
</dbReference>
<organism evidence="5">
    <name type="scientific">Candidatus Atribacter allofermentans</name>
    <dbReference type="NCBI Taxonomy" id="1852833"/>
    <lineage>
        <taxon>Bacteria</taxon>
        <taxon>Pseudomonadati</taxon>
        <taxon>Atribacterota</taxon>
        <taxon>Atribacteria</taxon>
        <taxon>Atribacterales</taxon>
        <taxon>Atribacteraceae</taxon>
        <taxon>Atribacter</taxon>
    </lineage>
</organism>
<protein>
    <submittedName>
        <fullName evidence="5">2-oxoisovalerate dehydrogenase subunit beta</fullName>
        <ecNumber evidence="5">1.2.4.4</ecNumber>
    </submittedName>
</protein>
<dbReference type="Pfam" id="PF02780">
    <property type="entry name" value="Transketolase_C"/>
    <property type="match status" value="1"/>
</dbReference>
<dbReference type="FunFam" id="3.40.50.920:FF:000001">
    <property type="entry name" value="Pyruvate dehydrogenase E1 beta subunit"/>
    <property type="match status" value="1"/>
</dbReference>
<dbReference type="Proteomes" id="UP000485569">
    <property type="component" value="Unassembled WGS sequence"/>
</dbReference>
<evidence type="ECO:0000256" key="3">
    <source>
        <dbReference type="ARBA" id="ARBA00023052"/>
    </source>
</evidence>
<dbReference type="AlphaFoldDB" id="A0A1V5SLW3"/>
<dbReference type="InterPro" id="IPR005475">
    <property type="entry name" value="Transketolase-like_Pyr-bd"/>
</dbReference>
<feature type="domain" description="Transketolase-like pyrimidine-binding" evidence="4">
    <location>
        <begin position="6"/>
        <end position="181"/>
    </location>
</feature>
<keyword evidence="2 5" id="KW-0560">Oxidoreductase</keyword>
<evidence type="ECO:0000259" key="4">
    <source>
        <dbReference type="SMART" id="SM00861"/>
    </source>
</evidence>
<dbReference type="EMBL" id="MWBQ01000171">
    <property type="protein sequence ID" value="OQA55181.1"/>
    <property type="molecule type" value="Genomic_DNA"/>
</dbReference>
<dbReference type="PANTHER" id="PTHR43257:SF2">
    <property type="entry name" value="PYRUVATE DEHYDROGENASE E1 COMPONENT SUBUNIT BETA"/>
    <property type="match status" value="1"/>
</dbReference>
<dbReference type="PANTHER" id="PTHR43257">
    <property type="entry name" value="PYRUVATE DEHYDROGENASE E1 COMPONENT BETA SUBUNIT"/>
    <property type="match status" value="1"/>
</dbReference>
<dbReference type="FunFam" id="3.40.50.970:FF:000001">
    <property type="entry name" value="Pyruvate dehydrogenase E1 beta subunit"/>
    <property type="match status" value="1"/>
</dbReference>
<dbReference type="SUPFAM" id="SSF52922">
    <property type="entry name" value="TK C-terminal domain-like"/>
    <property type="match status" value="1"/>
</dbReference>
<dbReference type="InterPro" id="IPR033248">
    <property type="entry name" value="Transketolase_C"/>
</dbReference>
<accession>A0A1V5SLW3</accession>
<dbReference type="InterPro" id="IPR009014">
    <property type="entry name" value="Transketo_C/PFOR_II"/>
</dbReference>
<dbReference type="InterPro" id="IPR029061">
    <property type="entry name" value="THDP-binding"/>
</dbReference>
<sequence>MPDRVITYSEAIREALREELKNDPRVFLMGEDIGIYGGAFAVTLGLYEEFGPERVIDTPISEAAIIGAAAGASLVGMRTVAEIQFSDFIAIGMDQLVNQAAKIRFMFGGKAAVPMVVRAPIGSGTGAAAQHSQSQEAWYAHVPGLKVVLPSNPADAKGLLKSAIRDDNPVIFLEHKLLYKTKGVVPEEEYLIPIGKADVKRSGADLTIIGYSNLIPKSLQAAEKLAQEGIDVEVLDLRSLRPLDTEAIAQSIQKTHRALVVYEAPQLGGFGAEVAAFIGEKCFDDLDSPVMRLGGLEMPPPYNPRLEKQLVPQVEDIVNGVRRLMKG</sequence>
<proteinExistence type="predicted"/>
<evidence type="ECO:0000313" key="5">
    <source>
        <dbReference type="EMBL" id="OQA55181.1"/>
    </source>
</evidence>
<dbReference type="SMART" id="SM00861">
    <property type="entry name" value="Transket_pyr"/>
    <property type="match status" value="1"/>
</dbReference>
<comment type="cofactor">
    <cofactor evidence="1">
        <name>thiamine diphosphate</name>
        <dbReference type="ChEBI" id="CHEBI:58937"/>
    </cofactor>
</comment>
<dbReference type="SUPFAM" id="SSF52518">
    <property type="entry name" value="Thiamin diphosphate-binding fold (THDP-binding)"/>
    <property type="match status" value="1"/>
</dbReference>
<evidence type="ECO:0000256" key="2">
    <source>
        <dbReference type="ARBA" id="ARBA00023002"/>
    </source>
</evidence>
<comment type="caution">
    <text evidence="5">The sequence shown here is derived from an EMBL/GenBank/DDBJ whole genome shotgun (WGS) entry which is preliminary data.</text>
</comment>
<keyword evidence="3" id="KW-0786">Thiamine pyrophosphate</keyword>
<dbReference type="Gene3D" id="3.40.50.970">
    <property type="match status" value="1"/>
</dbReference>
<gene>
    <name evidence="5" type="primary">bfmBAB_2</name>
    <name evidence="5" type="ORF">BWY41_01740</name>
</gene>
<dbReference type="NCBIfam" id="NF006667">
    <property type="entry name" value="PRK09212.1"/>
    <property type="match status" value="1"/>
</dbReference>
<reference evidence="5" key="1">
    <citation type="submission" date="2017-02" db="EMBL/GenBank/DDBJ databases">
        <title>Delving into the versatile metabolic prowess of the omnipresent phylum Bacteroidetes.</title>
        <authorList>
            <person name="Nobu M.K."/>
            <person name="Mei R."/>
            <person name="Narihiro T."/>
            <person name="Kuroda K."/>
            <person name="Liu W.-T."/>
        </authorList>
    </citation>
    <scope>NUCLEOTIDE SEQUENCE</scope>
    <source>
        <strain evidence="5">ADurb.Bin276</strain>
    </source>
</reference>
<evidence type="ECO:0000256" key="1">
    <source>
        <dbReference type="ARBA" id="ARBA00001964"/>
    </source>
</evidence>
<name>A0A1V5SLW3_9BACT</name>
<dbReference type="CDD" id="cd07036">
    <property type="entry name" value="TPP_PYR_E1-PDHc-beta_like"/>
    <property type="match status" value="1"/>
</dbReference>